<dbReference type="Proteomes" id="UP001151760">
    <property type="component" value="Unassembled WGS sequence"/>
</dbReference>
<name>A0ABQ5C477_9ASTR</name>
<reference evidence="2" key="1">
    <citation type="journal article" date="2022" name="Int. J. Mol. Sci.">
        <title>Draft Genome of Tanacetum Coccineum: Genomic Comparison of Closely Related Tanacetum-Family Plants.</title>
        <authorList>
            <person name="Yamashiro T."/>
            <person name="Shiraishi A."/>
            <person name="Nakayama K."/>
            <person name="Satake H."/>
        </authorList>
    </citation>
    <scope>NUCLEOTIDE SEQUENCE</scope>
</reference>
<proteinExistence type="predicted"/>
<feature type="region of interest" description="Disordered" evidence="1">
    <location>
        <begin position="33"/>
        <end position="57"/>
    </location>
</feature>
<evidence type="ECO:0000313" key="3">
    <source>
        <dbReference type="Proteomes" id="UP001151760"/>
    </source>
</evidence>
<organism evidence="2 3">
    <name type="scientific">Tanacetum coccineum</name>
    <dbReference type="NCBI Taxonomy" id="301880"/>
    <lineage>
        <taxon>Eukaryota</taxon>
        <taxon>Viridiplantae</taxon>
        <taxon>Streptophyta</taxon>
        <taxon>Embryophyta</taxon>
        <taxon>Tracheophyta</taxon>
        <taxon>Spermatophyta</taxon>
        <taxon>Magnoliopsida</taxon>
        <taxon>eudicotyledons</taxon>
        <taxon>Gunneridae</taxon>
        <taxon>Pentapetalae</taxon>
        <taxon>asterids</taxon>
        <taxon>campanulids</taxon>
        <taxon>Asterales</taxon>
        <taxon>Asteraceae</taxon>
        <taxon>Asteroideae</taxon>
        <taxon>Anthemideae</taxon>
        <taxon>Anthemidinae</taxon>
        <taxon>Tanacetum</taxon>
    </lineage>
</organism>
<comment type="caution">
    <text evidence="2">The sequence shown here is derived from an EMBL/GenBank/DDBJ whole genome shotgun (WGS) entry which is preliminary data.</text>
</comment>
<protein>
    <submittedName>
        <fullName evidence="2">Uncharacterized protein</fullName>
    </submittedName>
</protein>
<dbReference type="EMBL" id="BQNB010013921">
    <property type="protein sequence ID" value="GJT21845.1"/>
    <property type="molecule type" value="Genomic_DNA"/>
</dbReference>
<evidence type="ECO:0000313" key="2">
    <source>
        <dbReference type="EMBL" id="GJT21845.1"/>
    </source>
</evidence>
<reference evidence="2" key="2">
    <citation type="submission" date="2022-01" db="EMBL/GenBank/DDBJ databases">
        <authorList>
            <person name="Yamashiro T."/>
            <person name="Shiraishi A."/>
            <person name="Satake H."/>
            <person name="Nakayama K."/>
        </authorList>
    </citation>
    <scope>NUCLEOTIDE SEQUENCE</scope>
</reference>
<feature type="compositionally biased region" description="Basic and acidic residues" evidence="1">
    <location>
        <begin position="38"/>
        <end position="51"/>
    </location>
</feature>
<keyword evidence="3" id="KW-1185">Reference proteome</keyword>
<evidence type="ECO:0000256" key="1">
    <source>
        <dbReference type="SAM" id="MobiDB-lite"/>
    </source>
</evidence>
<accession>A0ABQ5C477</accession>
<gene>
    <name evidence="2" type="ORF">Tco_0891782</name>
</gene>
<sequence>MKADPQFQQQDIAIWLALQMKFKTLQVPQTTYRTPAVRPRDQDDPYDDAHPGGRIVQSGRRHLNDDEILTKQVSQDIMEEVSLTINEAKLKKIVDEIKEILSSPHPRKTTPLVQSCQRDPEAPALSLINQDLLYLKKGNSGPEKIVLSLHKFPAIIFNNVDIEERTSRRVNKCVKKFNPYAQYGVEHWKNPHANIFYIKRQKEPGKPKEVVYSNSKIIQVIKTYWELGHEHKFITEIVARRANECIVSITESDYKNLNKNDIEDMYLLIMNGKVPDYAEIGLLWSLSVFIRSSVIWERVHDFQLGIESYQQKVNLTAPTISFPGIEKHKMFSIIYEPVHGIIYKNSKKEKRVMRHSEIHKFCDATLNRVLEGLKSYNNDVKYGYKQRDLTEDEVEYLKLFEEEIKVRLKYRNQMRRWEMYVNGRPLGPRRECLE</sequence>